<evidence type="ECO:0000313" key="9">
    <source>
        <dbReference type="Proteomes" id="UP001500443"/>
    </source>
</evidence>
<keyword evidence="3" id="KW-0813">Transport</keyword>
<dbReference type="PROSITE" id="PS50893">
    <property type="entry name" value="ABC_TRANSPORTER_2"/>
    <property type="match status" value="1"/>
</dbReference>
<comment type="similarity">
    <text evidence="2">Belongs to the ABC transporter superfamily.</text>
</comment>
<dbReference type="InterPro" id="IPR003439">
    <property type="entry name" value="ABC_transporter-like_ATP-bd"/>
</dbReference>
<dbReference type="InterPro" id="IPR003593">
    <property type="entry name" value="AAA+_ATPase"/>
</dbReference>
<name>A0ABP5IYN8_9ACTN</name>
<evidence type="ECO:0000313" key="8">
    <source>
        <dbReference type="EMBL" id="GAA2108983.1"/>
    </source>
</evidence>
<proteinExistence type="inferred from homology"/>
<dbReference type="Gene3D" id="3.40.50.300">
    <property type="entry name" value="P-loop containing nucleotide triphosphate hydrolases"/>
    <property type="match status" value="1"/>
</dbReference>
<evidence type="ECO:0000256" key="6">
    <source>
        <dbReference type="ARBA" id="ARBA00023251"/>
    </source>
</evidence>
<dbReference type="Pfam" id="PF00005">
    <property type="entry name" value="ABC_tran"/>
    <property type="match status" value="1"/>
</dbReference>
<evidence type="ECO:0000256" key="4">
    <source>
        <dbReference type="ARBA" id="ARBA00022741"/>
    </source>
</evidence>
<dbReference type="GO" id="GO:0005524">
    <property type="term" value="F:ATP binding"/>
    <property type="evidence" value="ECO:0007669"/>
    <property type="project" value="UniProtKB-KW"/>
</dbReference>
<comment type="subcellular location">
    <subcellularLocation>
        <location evidence="1">Cell membrane</location>
        <topology evidence="1">Peripheral membrane protein</topology>
    </subcellularLocation>
</comment>
<evidence type="ECO:0000256" key="3">
    <source>
        <dbReference type="ARBA" id="ARBA00022448"/>
    </source>
</evidence>
<keyword evidence="5 8" id="KW-0067">ATP-binding</keyword>
<protein>
    <submittedName>
        <fullName evidence="8">ATP-binding cassette domain-containing protein</fullName>
    </submittedName>
</protein>
<sequence length="318" mass="34526">MTGSAIEVRELTRLYRRKGKPELRALDRVTLTVPRGEVHGLLGPNGAGKTTLCRVLSTVLLPSSGDAAVLGRDVVRQAEEVKRLIGIVFGGDRGLYPRLTGRQNLDLWASLYGLHRKARRVRVAELLERMGLSERAEERVQTYSRGMKQRLHLARGLVCDPGVLLLDEPTVGMDPVAAHDFRELVRELRTGGHTVLLTTHDMAEAAALSDRVSFLDNGRLTLTASPEAVGDVVSSHERLEVRGLPAALRARVAALPAVAAVTAVDGDTTRIETETPEAVRAVLLLLVEEGITDIARTRPSLEEVYLHLVGDRGMAVGG</sequence>
<evidence type="ECO:0000259" key="7">
    <source>
        <dbReference type="PROSITE" id="PS50893"/>
    </source>
</evidence>
<gene>
    <name evidence="8" type="ORF">GCM10009802_05160</name>
</gene>
<keyword evidence="6" id="KW-0046">Antibiotic resistance</keyword>
<dbReference type="PANTHER" id="PTHR42711:SF5">
    <property type="entry name" value="ABC TRANSPORTER ATP-BINDING PROTEIN NATA"/>
    <property type="match status" value="1"/>
</dbReference>
<dbReference type="SMART" id="SM00382">
    <property type="entry name" value="AAA"/>
    <property type="match status" value="1"/>
</dbReference>
<evidence type="ECO:0000256" key="1">
    <source>
        <dbReference type="ARBA" id="ARBA00004202"/>
    </source>
</evidence>
<keyword evidence="4" id="KW-0547">Nucleotide-binding</keyword>
<keyword evidence="9" id="KW-1185">Reference proteome</keyword>
<accession>A0ABP5IYN8</accession>
<evidence type="ECO:0000256" key="2">
    <source>
        <dbReference type="ARBA" id="ARBA00005417"/>
    </source>
</evidence>
<feature type="domain" description="ABC transporter" evidence="7">
    <location>
        <begin position="6"/>
        <end position="242"/>
    </location>
</feature>
<dbReference type="RefSeq" id="WP_344287407.1">
    <property type="nucleotide sequence ID" value="NZ_BAAAPF010000004.1"/>
</dbReference>
<dbReference type="SUPFAM" id="SSF52540">
    <property type="entry name" value="P-loop containing nucleoside triphosphate hydrolases"/>
    <property type="match status" value="1"/>
</dbReference>
<reference evidence="9" key="1">
    <citation type="journal article" date="2019" name="Int. J. Syst. Evol. Microbiol.">
        <title>The Global Catalogue of Microorganisms (GCM) 10K type strain sequencing project: providing services to taxonomists for standard genome sequencing and annotation.</title>
        <authorList>
            <consortium name="The Broad Institute Genomics Platform"/>
            <consortium name="The Broad Institute Genome Sequencing Center for Infectious Disease"/>
            <person name="Wu L."/>
            <person name="Ma J."/>
        </authorList>
    </citation>
    <scope>NUCLEOTIDE SEQUENCE [LARGE SCALE GENOMIC DNA]</scope>
    <source>
        <strain evidence="9">JCM 15481</strain>
    </source>
</reference>
<evidence type="ECO:0000256" key="5">
    <source>
        <dbReference type="ARBA" id="ARBA00022840"/>
    </source>
</evidence>
<comment type="caution">
    <text evidence="8">The sequence shown here is derived from an EMBL/GenBank/DDBJ whole genome shotgun (WGS) entry which is preliminary data.</text>
</comment>
<dbReference type="EMBL" id="BAAAPF010000004">
    <property type="protein sequence ID" value="GAA2108983.1"/>
    <property type="molecule type" value="Genomic_DNA"/>
</dbReference>
<dbReference type="PANTHER" id="PTHR42711">
    <property type="entry name" value="ABC TRANSPORTER ATP-BINDING PROTEIN"/>
    <property type="match status" value="1"/>
</dbReference>
<dbReference type="InterPro" id="IPR050763">
    <property type="entry name" value="ABC_transporter_ATP-binding"/>
</dbReference>
<dbReference type="InterPro" id="IPR027417">
    <property type="entry name" value="P-loop_NTPase"/>
</dbReference>
<dbReference type="Proteomes" id="UP001500443">
    <property type="component" value="Unassembled WGS sequence"/>
</dbReference>
<organism evidence="8 9">
    <name type="scientific">Streptomyces synnematoformans</name>
    <dbReference type="NCBI Taxonomy" id="415721"/>
    <lineage>
        <taxon>Bacteria</taxon>
        <taxon>Bacillati</taxon>
        <taxon>Actinomycetota</taxon>
        <taxon>Actinomycetes</taxon>
        <taxon>Kitasatosporales</taxon>
        <taxon>Streptomycetaceae</taxon>
        <taxon>Streptomyces</taxon>
    </lineage>
</organism>